<keyword evidence="2" id="KW-1185">Reference proteome</keyword>
<dbReference type="STRING" id="1548.CSCA_5243"/>
<evidence type="ECO:0000313" key="2">
    <source>
        <dbReference type="Proteomes" id="UP000033115"/>
    </source>
</evidence>
<evidence type="ECO:0000313" key="1">
    <source>
        <dbReference type="EMBL" id="AKA72368.1"/>
    </source>
</evidence>
<gene>
    <name evidence="1" type="ORF">CSCA_5243</name>
</gene>
<dbReference type="KEGG" id="csq:CSCA_5243"/>
<organism evidence="1 2">
    <name type="scientific">Clostridium scatologenes</name>
    <dbReference type="NCBI Taxonomy" id="1548"/>
    <lineage>
        <taxon>Bacteria</taxon>
        <taxon>Bacillati</taxon>
        <taxon>Bacillota</taxon>
        <taxon>Clostridia</taxon>
        <taxon>Eubacteriales</taxon>
        <taxon>Clostridiaceae</taxon>
        <taxon>Clostridium</taxon>
    </lineage>
</organism>
<dbReference type="Proteomes" id="UP000033115">
    <property type="component" value="Chromosome"/>
</dbReference>
<protein>
    <submittedName>
        <fullName evidence="1">Uncharacterized protein</fullName>
    </submittedName>
</protein>
<reference evidence="1 2" key="1">
    <citation type="journal article" date="2015" name="J. Biotechnol.">
        <title>Complete genome sequence of a malodorant-producing acetogen, Clostridium scatologenes ATCC 25775(T).</title>
        <authorList>
            <person name="Zhu Z."/>
            <person name="Guo T."/>
            <person name="Zheng H."/>
            <person name="Song T."/>
            <person name="Ouyang P."/>
            <person name="Xie J."/>
        </authorList>
    </citation>
    <scope>NUCLEOTIDE SEQUENCE [LARGE SCALE GENOMIC DNA]</scope>
    <source>
        <strain evidence="1 2">ATCC 25775</strain>
    </source>
</reference>
<accession>A0A0E3K5M2</accession>
<proteinExistence type="predicted"/>
<dbReference type="HOGENOM" id="CLU_3166572_0_0_9"/>
<sequence>MKALVNYFDFKMNLEVEGESEKLYLQYISMKITDTDFVVCCTNRKDL</sequence>
<dbReference type="EMBL" id="CP009933">
    <property type="protein sequence ID" value="AKA72368.1"/>
    <property type="molecule type" value="Genomic_DNA"/>
</dbReference>
<dbReference type="AlphaFoldDB" id="A0A0E3K5M2"/>
<name>A0A0E3K5M2_CLOSL</name>